<dbReference type="STRING" id="1901.BB341_25715"/>
<dbReference type="EMBL" id="CM000913">
    <property type="protein sequence ID" value="EFG05501.1"/>
    <property type="molecule type" value="Genomic_DNA"/>
</dbReference>
<organism evidence="5 6">
    <name type="scientific">Streptomyces clavuligerus</name>
    <dbReference type="NCBI Taxonomy" id="1901"/>
    <lineage>
        <taxon>Bacteria</taxon>
        <taxon>Bacillati</taxon>
        <taxon>Actinomycetota</taxon>
        <taxon>Actinomycetes</taxon>
        <taxon>Kitasatosporales</taxon>
        <taxon>Streptomycetaceae</taxon>
        <taxon>Streptomyces</taxon>
    </lineage>
</organism>
<evidence type="ECO:0000256" key="1">
    <source>
        <dbReference type="ARBA" id="ARBA00023015"/>
    </source>
</evidence>
<dbReference type="PROSITE" id="PS50977">
    <property type="entry name" value="HTH_TETR_2"/>
    <property type="match status" value="1"/>
</dbReference>
<dbReference type="OrthoDB" id="3787664at2"/>
<dbReference type="GO" id="GO:0000976">
    <property type="term" value="F:transcription cis-regulatory region binding"/>
    <property type="evidence" value="ECO:0007669"/>
    <property type="project" value="TreeGrafter"/>
</dbReference>
<reference evidence="5 6" key="1">
    <citation type="journal article" date="2010" name="Genome Biol. Evol.">
        <title>The sequence of a 1.8-mb bacterial linear plasmid reveals a rich evolutionary reservoir of secondary metabolic pathways.</title>
        <authorList>
            <person name="Medema M.H."/>
            <person name="Trefzer A."/>
            <person name="Kovalchuk A."/>
            <person name="van den Berg M."/>
            <person name="Mueller U."/>
            <person name="Heijne W."/>
            <person name="Wu L."/>
            <person name="Alam M.T."/>
            <person name="Ronning C.M."/>
            <person name="Nierman W.C."/>
            <person name="Bovenberg R.A.L."/>
            <person name="Breitling R."/>
            <person name="Takano E."/>
        </authorList>
    </citation>
    <scope>NUCLEOTIDE SEQUENCE [LARGE SCALE GENOMIC DNA]</scope>
    <source>
        <strain evidence="6">ATCC 27064 / DSM 738 / JCM 4710 / NBRC 13307 / NCIMB 12785 / NRRL 3585 / VKM Ac-602</strain>
    </source>
</reference>
<dbReference type="InterPro" id="IPR050109">
    <property type="entry name" value="HTH-type_TetR-like_transc_reg"/>
</dbReference>
<dbReference type="GO" id="GO:0003700">
    <property type="term" value="F:DNA-binding transcription factor activity"/>
    <property type="evidence" value="ECO:0007669"/>
    <property type="project" value="TreeGrafter"/>
</dbReference>
<dbReference type="InterPro" id="IPR001647">
    <property type="entry name" value="HTH_TetR"/>
</dbReference>
<keyword evidence="3" id="KW-0804">Transcription</keyword>
<dbReference type="Pfam" id="PF17754">
    <property type="entry name" value="TetR_C_14"/>
    <property type="match status" value="1"/>
</dbReference>
<dbReference type="PANTHER" id="PTHR30055:SF238">
    <property type="entry name" value="MYCOFACTOCIN BIOSYNTHESIS TRANSCRIPTIONAL REGULATOR MFTR-RELATED"/>
    <property type="match status" value="1"/>
</dbReference>
<proteinExistence type="predicted"/>
<gene>
    <name evidence="5" type="ORF">SCLAV_0425</name>
</gene>
<dbReference type="InterPro" id="IPR009057">
    <property type="entry name" value="Homeodomain-like_sf"/>
</dbReference>
<evidence type="ECO:0000256" key="2">
    <source>
        <dbReference type="ARBA" id="ARBA00023125"/>
    </source>
</evidence>
<evidence type="ECO:0000256" key="4">
    <source>
        <dbReference type="PROSITE-ProRule" id="PRU00335"/>
    </source>
</evidence>
<dbReference type="PANTHER" id="PTHR30055">
    <property type="entry name" value="HTH-TYPE TRANSCRIPTIONAL REGULATOR RUTR"/>
    <property type="match status" value="1"/>
</dbReference>
<dbReference type="InterPro" id="IPR041347">
    <property type="entry name" value="MftR_C"/>
</dbReference>
<keyword evidence="6" id="KW-1185">Reference proteome</keyword>
<name>B5GU26_STRCL</name>
<evidence type="ECO:0000313" key="5">
    <source>
        <dbReference type="EMBL" id="EFG05501.1"/>
    </source>
</evidence>
<dbReference type="Proteomes" id="UP000002357">
    <property type="component" value="Chromosome"/>
</dbReference>
<keyword evidence="2 4" id="KW-0238">DNA-binding</keyword>
<keyword evidence="1" id="KW-0805">Transcription regulation</keyword>
<dbReference type="eggNOG" id="COG1309">
    <property type="taxonomic scope" value="Bacteria"/>
</dbReference>
<dbReference type="InterPro" id="IPR023772">
    <property type="entry name" value="DNA-bd_HTH_TetR-type_CS"/>
</dbReference>
<dbReference type="Gene3D" id="1.10.357.10">
    <property type="entry name" value="Tetracycline Repressor, domain 2"/>
    <property type="match status" value="1"/>
</dbReference>
<evidence type="ECO:0000256" key="3">
    <source>
        <dbReference type="ARBA" id="ARBA00023163"/>
    </source>
</evidence>
<sequence>MPLSGTCLQMPNSRGRLLYSGSVFPRLEDMTTTAEDRRTAGDSRTAEEHRLRELPLRERKRLRTRRALIETALARYTRDGFEHTTLDDLTDAVEVSKRTFFRYFSSKEDVALAPEKEFWAACLDVLGDCDLSGPVLDVFRRALITTLERMDETWEHQFARSRHLVETTPALTAASLQYCAETSTAILGLLARRLPPGDADDVRLRIALEITVAAWRCALHDWAAPAATADRAHLIALTDRAFAAVPEAVGHTAAGHGASPGPRHA</sequence>
<feature type="DNA-binding region" description="H-T-H motif" evidence="4">
    <location>
        <begin position="85"/>
        <end position="104"/>
    </location>
</feature>
<evidence type="ECO:0000313" key="6">
    <source>
        <dbReference type="Proteomes" id="UP000002357"/>
    </source>
</evidence>
<dbReference type="SUPFAM" id="SSF46689">
    <property type="entry name" value="Homeodomain-like"/>
    <property type="match status" value="1"/>
</dbReference>
<dbReference type="AlphaFoldDB" id="B5GU26"/>
<dbReference type="Pfam" id="PF00440">
    <property type="entry name" value="TetR_N"/>
    <property type="match status" value="1"/>
</dbReference>
<dbReference type="PROSITE" id="PS01081">
    <property type="entry name" value="HTH_TETR_1"/>
    <property type="match status" value="1"/>
</dbReference>
<protein>
    <submittedName>
        <fullName evidence="5">Transcriptional regulator</fullName>
    </submittedName>
</protein>
<accession>B5GU26</accession>
<dbReference type="KEGG" id="sclf:BB341_25715"/>